<dbReference type="Gramene" id="TRITD5Bv1G016140.2">
    <property type="protein sequence ID" value="TRITD5Bv1G016140.2"/>
    <property type="gene ID" value="TRITD5Bv1G016140"/>
</dbReference>
<keyword evidence="6" id="KW-1185">Reference proteome</keyword>
<evidence type="ECO:0000256" key="1">
    <source>
        <dbReference type="ARBA" id="ARBA00022737"/>
    </source>
</evidence>
<keyword evidence="1" id="KW-0677">Repeat</keyword>
<feature type="domain" description="Disease resistance protein winged helix" evidence="4">
    <location>
        <begin position="307"/>
        <end position="359"/>
    </location>
</feature>
<dbReference type="AlphaFoldDB" id="A0A9R0WZ26"/>
<sequence>MTSISGRREYKLDIHSTDAGANIDPRLVNMYKDITELVGMEEERDALIYRLAEGGEGSKQQLKTISVVGLGGLGKTTLVRAVYEKIKTQFDCWAFVSVSRTPDMKKIFKDMLYGLDEHKFEEIHSTSRDEKLLIDKLREFLEHKRYLIVVDDIWDEKIWDIIKCALSSNNLGSRIITTTRSINVSEACCSSGVDIIHRMKPLSDRNSQRLFYRRIFQNEHGCPVELEEVSIDILRKCGGVPLAVIAIASLLASNQQMKSKDQWCNLLESIGHGLIGGDVVEDMKKILSFSYYDMPPHLKSCFLYLSIFPEDCEIEIERLIWRWIAEGLIHHEEQGKSLFEVGESYVNELINRSMIMPVEIDCDKLQSEGA</sequence>
<dbReference type="InterPro" id="IPR036388">
    <property type="entry name" value="WH-like_DNA-bd_sf"/>
</dbReference>
<dbReference type="GO" id="GO:0043531">
    <property type="term" value="F:ADP binding"/>
    <property type="evidence" value="ECO:0007669"/>
    <property type="project" value="InterPro"/>
</dbReference>
<proteinExistence type="predicted"/>
<reference evidence="5 6" key="1">
    <citation type="submission" date="2017-09" db="EMBL/GenBank/DDBJ databases">
        <authorList>
            <consortium name="International Durum Wheat Genome Sequencing Consortium (IDWGSC)"/>
            <person name="Milanesi L."/>
        </authorList>
    </citation>
    <scope>NUCLEOTIDE SEQUENCE [LARGE SCALE GENOMIC DNA]</scope>
    <source>
        <strain evidence="6">cv. Svevo</strain>
    </source>
</reference>
<dbReference type="Pfam" id="PF00931">
    <property type="entry name" value="NB-ARC"/>
    <property type="match status" value="1"/>
</dbReference>
<dbReference type="Gene3D" id="3.40.50.300">
    <property type="entry name" value="P-loop containing nucleotide triphosphate hydrolases"/>
    <property type="match status" value="1"/>
</dbReference>
<evidence type="ECO:0008006" key="7">
    <source>
        <dbReference type="Google" id="ProtNLM"/>
    </source>
</evidence>
<accession>A0A9R0WZ26</accession>
<evidence type="ECO:0000313" key="5">
    <source>
        <dbReference type="EMBL" id="VAI27077.1"/>
    </source>
</evidence>
<dbReference type="InterPro" id="IPR058922">
    <property type="entry name" value="WHD_DRP"/>
</dbReference>
<dbReference type="Proteomes" id="UP000324705">
    <property type="component" value="Chromosome 5B"/>
</dbReference>
<feature type="domain" description="NB-ARC" evidence="3">
    <location>
        <begin position="45"/>
        <end position="219"/>
    </location>
</feature>
<name>A0A9R0WZ26_TRITD</name>
<dbReference type="GO" id="GO:0042742">
    <property type="term" value="P:defense response to bacterium"/>
    <property type="evidence" value="ECO:0007669"/>
    <property type="project" value="UniProtKB-ARBA"/>
</dbReference>
<dbReference type="EMBL" id="LT934120">
    <property type="protein sequence ID" value="VAI27077.1"/>
    <property type="molecule type" value="Genomic_DNA"/>
</dbReference>
<dbReference type="Gene3D" id="1.10.8.430">
    <property type="entry name" value="Helical domain of apoptotic protease-activating factors"/>
    <property type="match status" value="1"/>
</dbReference>
<keyword evidence="2" id="KW-0611">Plant defense</keyword>
<dbReference type="GO" id="GO:0002758">
    <property type="term" value="P:innate immune response-activating signaling pathway"/>
    <property type="evidence" value="ECO:0007669"/>
    <property type="project" value="UniProtKB-ARBA"/>
</dbReference>
<dbReference type="InterPro" id="IPR002182">
    <property type="entry name" value="NB-ARC"/>
</dbReference>
<dbReference type="Gene3D" id="1.10.10.10">
    <property type="entry name" value="Winged helix-like DNA-binding domain superfamily/Winged helix DNA-binding domain"/>
    <property type="match status" value="1"/>
</dbReference>
<dbReference type="InterPro" id="IPR044974">
    <property type="entry name" value="Disease_R_plants"/>
</dbReference>
<evidence type="ECO:0000256" key="2">
    <source>
        <dbReference type="ARBA" id="ARBA00022821"/>
    </source>
</evidence>
<dbReference type="PANTHER" id="PTHR23155:SF1116">
    <property type="entry name" value="OS12G0273300 PROTEIN"/>
    <property type="match status" value="1"/>
</dbReference>
<organism evidence="5 6">
    <name type="scientific">Triticum turgidum subsp. durum</name>
    <name type="common">Durum wheat</name>
    <name type="synonym">Triticum durum</name>
    <dbReference type="NCBI Taxonomy" id="4567"/>
    <lineage>
        <taxon>Eukaryota</taxon>
        <taxon>Viridiplantae</taxon>
        <taxon>Streptophyta</taxon>
        <taxon>Embryophyta</taxon>
        <taxon>Tracheophyta</taxon>
        <taxon>Spermatophyta</taxon>
        <taxon>Magnoliopsida</taxon>
        <taxon>Liliopsida</taxon>
        <taxon>Poales</taxon>
        <taxon>Poaceae</taxon>
        <taxon>BOP clade</taxon>
        <taxon>Pooideae</taxon>
        <taxon>Triticodae</taxon>
        <taxon>Triticeae</taxon>
        <taxon>Triticinae</taxon>
        <taxon>Triticum</taxon>
    </lineage>
</organism>
<dbReference type="SUPFAM" id="SSF52540">
    <property type="entry name" value="P-loop containing nucleoside triphosphate hydrolases"/>
    <property type="match status" value="1"/>
</dbReference>
<protein>
    <recommendedName>
        <fullName evidence="7">NB-ARC domain-containing protein</fullName>
    </recommendedName>
</protein>
<dbReference type="InterPro" id="IPR027417">
    <property type="entry name" value="P-loop_NTPase"/>
</dbReference>
<dbReference type="FunFam" id="3.40.50.300:FF:001091">
    <property type="entry name" value="Probable disease resistance protein At1g61300"/>
    <property type="match status" value="1"/>
</dbReference>
<dbReference type="PRINTS" id="PR00364">
    <property type="entry name" value="DISEASERSIST"/>
</dbReference>
<dbReference type="Pfam" id="PF23559">
    <property type="entry name" value="WHD_DRP"/>
    <property type="match status" value="1"/>
</dbReference>
<evidence type="ECO:0000259" key="4">
    <source>
        <dbReference type="Pfam" id="PF23559"/>
    </source>
</evidence>
<dbReference type="GO" id="GO:0009626">
    <property type="term" value="P:plant-type hypersensitive response"/>
    <property type="evidence" value="ECO:0007669"/>
    <property type="project" value="UniProtKB-ARBA"/>
</dbReference>
<dbReference type="InterPro" id="IPR042197">
    <property type="entry name" value="Apaf_helical"/>
</dbReference>
<dbReference type="PANTHER" id="PTHR23155">
    <property type="entry name" value="DISEASE RESISTANCE PROTEIN RP"/>
    <property type="match status" value="1"/>
</dbReference>
<evidence type="ECO:0000313" key="6">
    <source>
        <dbReference type="Proteomes" id="UP000324705"/>
    </source>
</evidence>
<dbReference type="FunFam" id="1.10.10.10:FF:000322">
    <property type="entry name" value="Probable disease resistance protein At1g63360"/>
    <property type="match status" value="1"/>
</dbReference>
<evidence type="ECO:0000259" key="3">
    <source>
        <dbReference type="Pfam" id="PF00931"/>
    </source>
</evidence>
<gene>
    <name evidence="5" type="ORF">TRITD_5Bv1G016140</name>
</gene>